<reference evidence="3" key="2">
    <citation type="submission" date="2008-08" db="EMBL/GenBank/DDBJ databases">
        <authorList>
            <consortium name="Diatom Consortium"/>
            <person name="Grigoriev I."/>
            <person name="Grimwood J."/>
            <person name="Kuo A."/>
            <person name="Otillar R.P."/>
            <person name="Salamov A."/>
            <person name="Detter J.C."/>
            <person name="Lindquist E."/>
            <person name="Shapiro H."/>
            <person name="Lucas S."/>
            <person name="Glavina del Rio T."/>
            <person name="Pitluck S."/>
            <person name="Rokhsar D."/>
            <person name="Bowler C."/>
        </authorList>
    </citation>
    <scope>GENOME REANNOTATION</scope>
    <source>
        <strain evidence="3">CCAP 1055/1</strain>
    </source>
</reference>
<dbReference type="RefSeq" id="XP_002182915.1">
    <property type="nucleotide sequence ID" value="XM_002182879.1"/>
</dbReference>
<gene>
    <name evidence="2" type="ORF">PHATRDRAFT_48346</name>
</gene>
<accession>B7G6T8</accession>
<dbReference type="AlphaFoldDB" id="B7G6T8"/>
<dbReference type="Proteomes" id="UP000000759">
    <property type="component" value="Chromosome 17"/>
</dbReference>
<keyword evidence="3" id="KW-1185">Reference proteome</keyword>
<name>B7G6T8_PHATC</name>
<dbReference type="EMBL" id="CM000619">
    <property type="protein sequence ID" value="EEC45651.1"/>
    <property type="molecule type" value="Genomic_DNA"/>
</dbReference>
<sequence length="270" mass="29869">MIRHAVDGSVLRKRPITSFGAALLGGAWTSRNRIVIACDRHPPQRWLLPTRSCATTVAPEDFTLDDSCPLCRQFRQGPCAAPFNSWYACTERANAASQDHVAVCSESFAAFHACVASNETFYDRATGPDQFHSSGPDESAATATDVYTSSCEAWQELIDNDLADVKRLDFPSHLRPVWRTSADSRLSAEFVVRDLVLVYVEALESDNSRIMGARLIAAGAKADMTVIRDRKETDLVSFAIPSASNRWLRISAVYEDSDDVVVYEMTLRVP</sequence>
<proteinExistence type="predicted"/>
<reference evidence="2 3" key="1">
    <citation type="journal article" date="2008" name="Nature">
        <title>The Phaeodactylum genome reveals the evolutionary history of diatom genomes.</title>
        <authorList>
            <person name="Bowler C."/>
            <person name="Allen A.E."/>
            <person name="Badger J.H."/>
            <person name="Grimwood J."/>
            <person name="Jabbari K."/>
            <person name="Kuo A."/>
            <person name="Maheswari U."/>
            <person name="Martens C."/>
            <person name="Maumus F."/>
            <person name="Otillar R.P."/>
            <person name="Rayko E."/>
            <person name="Salamov A."/>
            <person name="Vandepoele K."/>
            <person name="Beszteri B."/>
            <person name="Gruber A."/>
            <person name="Heijde M."/>
            <person name="Katinka M."/>
            <person name="Mock T."/>
            <person name="Valentin K."/>
            <person name="Verret F."/>
            <person name="Berges J.A."/>
            <person name="Brownlee C."/>
            <person name="Cadoret J.P."/>
            <person name="Chiovitti A."/>
            <person name="Choi C.J."/>
            <person name="Coesel S."/>
            <person name="De Martino A."/>
            <person name="Detter J.C."/>
            <person name="Durkin C."/>
            <person name="Falciatore A."/>
            <person name="Fournet J."/>
            <person name="Haruta M."/>
            <person name="Huysman M.J."/>
            <person name="Jenkins B.D."/>
            <person name="Jiroutova K."/>
            <person name="Jorgensen R.E."/>
            <person name="Joubert Y."/>
            <person name="Kaplan A."/>
            <person name="Kroger N."/>
            <person name="Kroth P.G."/>
            <person name="La Roche J."/>
            <person name="Lindquist E."/>
            <person name="Lommer M."/>
            <person name="Martin-Jezequel V."/>
            <person name="Lopez P.J."/>
            <person name="Lucas S."/>
            <person name="Mangogna M."/>
            <person name="McGinnis K."/>
            <person name="Medlin L.K."/>
            <person name="Montsant A."/>
            <person name="Oudot-Le Secq M.P."/>
            <person name="Napoli C."/>
            <person name="Obornik M."/>
            <person name="Parker M.S."/>
            <person name="Petit J.L."/>
            <person name="Porcel B.M."/>
            <person name="Poulsen N."/>
            <person name="Robison M."/>
            <person name="Rychlewski L."/>
            <person name="Rynearson T.A."/>
            <person name="Schmutz J."/>
            <person name="Shapiro H."/>
            <person name="Siaut M."/>
            <person name="Stanley M."/>
            <person name="Sussman M.R."/>
            <person name="Taylor A.R."/>
            <person name="Vardi A."/>
            <person name="von Dassow P."/>
            <person name="Vyverman W."/>
            <person name="Willis A."/>
            <person name="Wyrwicz L.S."/>
            <person name="Rokhsar D.S."/>
            <person name="Weissenbach J."/>
            <person name="Armbrust E.V."/>
            <person name="Green B.R."/>
            <person name="Van de Peer Y."/>
            <person name="Grigoriev I.V."/>
        </authorList>
    </citation>
    <scope>NUCLEOTIDE SEQUENCE [LARGE SCALE GENOMIC DNA]</scope>
    <source>
        <strain evidence="2 3">CCAP 1055/1</strain>
    </source>
</reference>
<organism evidence="2 3">
    <name type="scientific">Phaeodactylum tricornutum (strain CCAP 1055/1)</name>
    <dbReference type="NCBI Taxonomy" id="556484"/>
    <lineage>
        <taxon>Eukaryota</taxon>
        <taxon>Sar</taxon>
        <taxon>Stramenopiles</taxon>
        <taxon>Ochrophyta</taxon>
        <taxon>Bacillariophyta</taxon>
        <taxon>Bacillariophyceae</taxon>
        <taxon>Bacillariophycidae</taxon>
        <taxon>Naviculales</taxon>
        <taxon>Phaeodactylaceae</taxon>
        <taxon>Phaeodactylum</taxon>
    </lineage>
</organism>
<dbReference type="GeneID" id="7203806"/>
<dbReference type="KEGG" id="pti:PHATRDRAFT_48346"/>
<evidence type="ECO:0000313" key="2">
    <source>
        <dbReference type="EMBL" id="EEC45651.1"/>
    </source>
</evidence>
<dbReference type="Pfam" id="PF07802">
    <property type="entry name" value="GCK"/>
    <property type="match status" value="1"/>
</dbReference>
<protein>
    <recommendedName>
        <fullName evidence="1">GCK domain-containing protein</fullName>
    </recommendedName>
</protein>
<dbReference type="Gene3D" id="1.10.287.2900">
    <property type="match status" value="1"/>
</dbReference>
<evidence type="ECO:0000259" key="1">
    <source>
        <dbReference type="Pfam" id="PF07802"/>
    </source>
</evidence>
<dbReference type="PaxDb" id="2850-Phatr48346"/>
<dbReference type="InParanoid" id="B7G6T8"/>
<feature type="domain" description="GCK" evidence="1">
    <location>
        <begin position="68"/>
        <end position="123"/>
    </location>
</feature>
<evidence type="ECO:0000313" key="3">
    <source>
        <dbReference type="Proteomes" id="UP000000759"/>
    </source>
</evidence>
<dbReference type="InterPro" id="IPR012891">
    <property type="entry name" value="GCK_dom"/>
</dbReference>